<feature type="region of interest" description="Disordered" evidence="1">
    <location>
        <begin position="1"/>
        <end position="29"/>
    </location>
</feature>
<protein>
    <submittedName>
        <fullName evidence="2">Uncharacterized protein</fullName>
    </submittedName>
</protein>
<evidence type="ECO:0000256" key="1">
    <source>
        <dbReference type="SAM" id="MobiDB-lite"/>
    </source>
</evidence>
<comment type="caution">
    <text evidence="2">The sequence shown here is derived from an EMBL/GenBank/DDBJ whole genome shotgun (WGS) entry which is preliminary data.</text>
</comment>
<proteinExistence type="predicted"/>
<dbReference type="AlphaFoldDB" id="A0AAV7VGR2"/>
<organism evidence="2 3">
    <name type="scientific">Pleurodeles waltl</name>
    <name type="common">Iberian ribbed newt</name>
    <dbReference type="NCBI Taxonomy" id="8319"/>
    <lineage>
        <taxon>Eukaryota</taxon>
        <taxon>Metazoa</taxon>
        <taxon>Chordata</taxon>
        <taxon>Craniata</taxon>
        <taxon>Vertebrata</taxon>
        <taxon>Euteleostomi</taxon>
        <taxon>Amphibia</taxon>
        <taxon>Batrachia</taxon>
        <taxon>Caudata</taxon>
        <taxon>Salamandroidea</taxon>
        <taxon>Salamandridae</taxon>
        <taxon>Pleurodelinae</taxon>
        <taxon>Pleurodeles</taxon>
    </lineage>
</organism>
<evidence type="ECO:0000313" key="3">
    <source>
        <dbReference type="Proteomes" id="UP001066276"/>
    </source>
</evidence>
<sequence length="148" mass="15446">MHGIPSMHQPNPFPGFLQGFPSRGSPGPVATVLQRLQRKAQRLPQCTPLAASPHVPVPDTRLRFRSSAVSAGAHAVPASAVSNTVPASNKPKERTRHNASAPQLPKVSAPAVPASHSTFLHAPRPGELAVQALNCPPGSPPPEQSVVP</sequence>
<feature type="region of interest" description="Disordered" evidence="1">
    <location>
        <begin position="73"/>
        <end position="125"/>
    </location>
</feature>
<reference evidence="2" key="1">
    <citation type="journal article" date="2022" name="bioRxiv">
        <title>Sequencing and chromosome-scale assembly of the giantPleurodeles waltlgenome.</title>
        <authorList>
            <person name="Brown T."/>
            <person name="Elewa A."/>
            <person name="Iarovenko S."/>
            <person name="Subramanian E."/>
            <person name="Araus A.J."/>
            <person name="Petzold A."/>
            <person name="Susuki M."/>
            <person name="Suzuki K.-i.T."/>
            <person name="Hayashi T."/>
            <person name="Toyoda A."/>
            <person name="Oliveira C."/>
            <person name="Osipova E."/>
            <person name="Leigh N.D."/>
            <person name="Simon A."/>
            <person name="Yun M.H."/>
        </authorList>
    </citation>
    <scope>NUCLEOTIDE SEQUENCE</scope>
    <source>
        <strain evidence="2">20211129_DDA</strain>
        <tissue evidence="2">Liver</tissue>
    </source>
</reference>
<name>A0AAV7VGR2_PLEWA</name>
<gene>
    <name evidence="2" type="ORF">NDU88_003687</name>
</gene>
<dbReference type="Proteomes" id="UP001066276">
    <property type="component" value="Chromosome 2_1"/>
</dbReference>
<accession>A0AAV7VGR2</accession>
<keyword evidence="3" id="KW-1185">Reference proteome</keyword>
<dbReference type="EMBL" id="JANPWB010000003">
    <property type="protein sequence ID" value="KAJ1199855.1"/>
    <property type="molecule type" value="Genomic_DNA"/>
</dbReference>
<evidence type="ECO:0000313" key="2">
    <source>
        <dbReference type="EMBL" id="KAJ1199855.1"/>
    </source>
</evidence>